<feature type="domain" description="Amidohydrolase-related" evidence="4">
    <location>
        <begin position="53"/>
        <end position="377"/>
    </location>
</feature>
<evidence type="ECO:0000256" key="1">
    <source>
        <dbReference type="PIRNR" id="PIRNR001238"/>
    </source>
</evidence>
<keyword evidence="1 3" id="KW-0862">Zinc</keyword>
<feature type="binding site" evidence="3">
    <location>
        <position position="62"/>
    </location>
    <ligand>
        <name>Zn(2+)</name>
        <dbReference type="ChEBI" id="CHEBI:29105"/>
        <label>1</label>
        <note>catalytic</note>
    </ligand>
</feature>
<keyword evidence="1 5" id="KW-0378">Hydrolase</keyword>
<evidence type="ECO:0000256" key="2">
    <source>
        <dbReference type="PIRSR" id="PIRSR001238-1"/>
    </source>
</evidence>
<dbReference type="SUPFAM" id="SSF51556">
    <property type="entry name" value="Metallo-dependent hydrolases"/>
    <property type="match status" value="1"/>
</dbReference>
<dbReference type="PANTHER" id="PTHR11647:SF1">
    <property type="entry name" value="COLLAPSIN RESPONSE MEDIATOR PROTEIN"/>
    <property type="match status" value="1"/>
</dbReference>
<evidence type="ECO:0000313" key="5">
    <source>
        <dbReference type="EMBL" id="CUQ25619.1"/>
    </source>
</evidence>
<dbReference type="PIRSF" id="PIRSF001238">
    <property type="entry name" value="IadA"/>
    <property type="match status" value="1"/>
</dbReference>
<dbReference type="RefSeq" id="WP_055208371.1">
    <property type="nucleotide sequence ID" value="NZ_CZBO01000006.1"/>
</dbReference>
<dbReference type="EMBL" id="CZBO01000006">
    <property type="protein sequence ID" value="CUQ25619.1"/>
    <property type="molecule type" value="Genomic_DNA"/>
</dbReference>
<dbReference type="GO" id="GO:0046872">
    <property type="term" value="F:metal ion binding"/>
    <property type="evidence" value="ECO:0007669"/>
    <property type="project" value="UniProtKB-KW"/>
</dbReference>
<protein>
    <recommendedName>
        <fullName evidence="1">Isoaspartyl dipeptidase</fullName>
        <ecNumber evidence="1">3.4.19.-</ecNumber>
    </recommendedName>
</protein>
<dbReference type="PANTHER" id="PTHR11647">
    <property type="entry name" value="HYDRANTOINASE/DIHYDROPYRIMIDINASE FAMILY MEMBER"/>
    <property type="match status" value="1"/>
</dbReference>
<evidence type="ECO:0000256" key="3">
    <source>
        <dbReference type="PIRSR" id="PIRSR001238-3"/>
    </source>
</evidence>
<feature type="binding site" evidence="3">
    <location>
        <position position="196"/>
    </location>
    <ligand>
        <name>Zn(2+)</name>
        <dbReference type="ChEBI" id="CHEBI:29105"/>
        <label>2</label>
        <note>catalytic</note>
    </ligand>
</feature>
<feature type="active site" description="Proton acceptor" evidence="2">
    <location>
        <position position="286"/>
    </location>
</feature>
<feature type="binding site" evidence="3">
    <location>
        <position position="64"/>
    </location>
    <ligand>
        <name>Zn(2+)</name>
        <dbReference type="ChEBI" id="CHEBI:29105"/>
        <label>1</label>
        <note>catalytic</note>
    </ligand>
</feature>
<dbReference type="Gene3D" id="3.20.20.140">
    <property type="entry name" value="Metal-dependent hydrolases"/>
    <property type="match status" value="1"/>
</dbReference>
<dbReference type="SUPFAM" id="SSF51338">
    <property type="entry name" value="Composite domain of metallo-dependent hydrolases"/>
    <property type="match status" value="1"/>
</dbReference>
<dbReference type="GO" id="GO:0008237">
    <property type="term" value="F:metallopeptidase activity"/>
    <property type="evidence" value="ECO:0007669"/>
    <property type="project" value="UniProtKB-KW"/>
</dbReference>
<accession>A0A174V391</accession>
<organism evidence="5 6">
    <name type="scientific">Clostridium baratii</name>
    <dbReference type="NCBI Taxonomy" id="1561"/>
    <lineage>
        <taxon>Bacteria</taxon>
        <taxon>Bacillati</taxon>
        <taxon>Bacillota</taxon>
        <taxon>Clostridia</taxon>
        <taxon>Eubacteriales</taxon>
        <taxon>Clostridiaceae</taxon>
        <taxon>Clostridium</taxon>
    </lineage>
</organism>
<name>A0A174V391_9CLOT</name>
<dbReference type="InterPro" id="IPR010229">
    <property type="entry name" value="Pept_M38_dipep"/>
</dbReference>
<keyword evidence="1" id="KW-0645">Protease</keyword>
<reference evidence="5 6" key="1">
    <citation type="submission" date="2015-09" db="EMBL/GenBank/DDBJ databases">
        <authorList>
            <consortium name="Pathogen Informatics"/>
        </authorList>
    </citation>
    <scope>NUCLEOTIDE SEQUENCE [LARGE SCALE GENOMIC DNA]</scope>
    <source>
        <strain evidence="5 6">2789STDY5834956</strain>
    </source>
</reference>
<dbReference type="InterPro" id="IPR050378">
    <property type="entry name" value="Metallo-dep_Hydrolases_sf"/>
</dbReference>
<evidence type="ECO:0000313" key="6">
    <source>
        <dbReference type="Proteomes" id="UP000095563"/>
    </source>
</evidence>
<keyword evidence="1" id="KW-0482">Metalloprotease</keyword>
<comment type="subcellular location">
    <subcellularLocation>
        <location evidence="1">Cytoplasm</location>
    </subcellularLocation>
</comment>
<comment type="cofactor">
    <cofactor evidence="1 3">
        <name>Zn(2+)</name>
        <dbReference type="ChEBI" id="CHEBI:29105"/>
    </cofactor>
    <text evidence="1 3">Binds 2 Zn(2+) ions per subunit.</text>
</comment>
<keyword evidence="1 3" id="KW-0479">Metal-binding</keyword>
<dbReference type="NCBIfam" id="TIGR01975">
    <property type="entry name" value="isoAsp_dipep"/>
    <property type="match status" value="1"/>
</dbReference>
<comment type="function">
    <text evidence="1">Catalyzes the hydrolytic cleavage of a subset of L-isoaspartyl (L-beta-aspartyl) dipeptides. Used to degrade proteins damaged by L-isoaspartyl residues formation.</text>
</comment>
<evidence type="ECO:0000259" key="4">
    <source>
        <dbReference type="Pfam" id="PF01979"/>
    </source>
</evidence>
<dbReference type="GO" id="GO:0008798">
    <property type="term" value="F:beta-aspartyl-peptidase activity"/>
    <property type="evidence" value="ECO:0007669"/>
    <property type="project" value="InterPro"/>
</dbReference>
<feature type="binding site" evidence="3">
    <location>
        <position position="225"/>
    </location>
    <ligand>
        <name>Zn(2+)</name>
        <dbReference type="ChEBI" id="CHEBI:29105"/>
        <label>2</label>
        <note>catalytic</note>
    </ligand>
</feature>
<dbReference type="Gene3D" id="2.30.40.10">
    <property type="entry name" value="Urease, subunit C, domain 1"/>
    <property type="match status" value="1"/>
</dbReference>
<proteinExistence type="inferred from homology"/>
<comment type="similarity">
    <text evidence="1">Belongs to the peptidase M38 family.</text>
</comment>
<dbReference type="Proteomes" id="UP000095563">
    <property type="component" value="Unassembled WGS sequence"/>
</dbReference>
<comment type="PTM">
    <text evidence="1">Carboxylation allows a single lysine to coordinate two zinc ions.</text>
</comment>
<dbReference type="InterPro" id="IPR006680">
    <property type="entry name" value="Amidohydro-rel"/>
</dbReference>
<feature type="binding site" evidence="3">
    <location>
        <position position="286"/>
    </location>
    <ligand>
        <name>Zn(2+)</name>
        <dbReference type="ChEBI" id="CHEBI:29105"/>
        <label>1</label>
        <note>catalytic</note>
    </ligand>
</feature>
<dbReference type="AlphaFoldDB" id="A0A174V391"/>
<dbReference type="Pfam" id="PF01979">
    <property type="entry name" value="Amidohydro_1"/>
    <property type="match status" value="1"/>
</dbReference>
<dbReference type="GO" id="GO:0005737">
    <property type="term" value="C:cytoplasm"/>
    <property type="evidence" value="ECO:0007669"/>
    <property type="project" value="UniProtKB-SubCell"/>
</dbReference>
<dbReference type="EC" id="3.4.19.-" evidence="1"/>
<dbReference type="InterPro" id="IPR032466">
    <property type="entry name" value="Metal_Hydrolase"/>
</dbReference>
<gene>
    <name evidence="5" type="primary">iadA</name>
    <name evidence="5" type="ORF">ERS852568_02510</name>
</gene>
<dbReference type="GO" id="GO:0006508">
    <property type="term" value="P:proteolysis"/>
    <property type="evidence" value="ECO:0007669"/>
    <property type="project" value="UniProtKB-KW"/>
</dbReference>
<dbReference type="GO" id="GO:0016810">
    <property type="term" value="F:hydrolase activity, acting on carbon-nitrogen (but not peptide) bonds"/>
    <property type="evidence" value="ECO:0007669"/>
    <property type="project" value="InterPro"/>
</dbReference>
<sequence length="393" mass="42981">MIKVIKNIKVYSPEYMGIKDIVIVRDKIEGIYENIEIPNNFINIDIIDGKGKIAFPGFIDAHVHLMGGGGEGGFKTRTPEIQLSTITKSGITTVVGCIGTDGICRDMRGLVAKVKALKEEGITAYCLTGSYEVPVNTMTDSIKGDIMLVEEIIGVGEIALSDNRSSQPRVDQFINLVAQARVGGLLSNKSGIVNIHLGYGGRRIDYLFEMLDKSEIPASQLLPTHMSITSELLEAGIEWTKKGGYIDLTTSYNEHCLGETEVIASKALRYALEKGVPIDQITFTSDGNGSLPLFNKHGRLKGLEICSVKSLYGEVKKAILEEKIRIEDAIKVITSNVAHILKLKNKGKIERDRDADIVIVDENNLNIDKVIAMGKIMVDGGEATVFGTFEKHI</sequence>
<dbReference type="InterPro" id="IPR011059">
    <property type="entry name" value="Metal-dep_hydrolase_composite"/>
</dbReference>